<feature type="non-terminal residue" evidence="1">
    <location>
        <position position="1"/>
    </location>
</feature>
<reference evidence="1" key="1">
    <citation type="submission" date="2014-12" db="EMBL/GenBank/DDBJ databases">
        <title>Insight into the proteome of Arion vulgaris.</title>
        <authorList>
            <person name="Aradska J."/>
            <person name="Bulat T."/>
            <person name="Smidak R."/>
            <person name="Sarate P."/>
            <person name="Gangsoo J."/>
            <person name="Sialana F."/>
            <person name="Bilban M."/>
            <person name="Lubec G."/>
        </authorList>
    </citation>
    <scope>NUCLEOTIDE SEQUENCE</scope>
    <source>
        <tissue evidence="1">Skin</tissue>
    </source>
</reference>
<accession>A0A0B7C6L2</accession>
<proteinExistence type="predicted"/>
<gene>
    <name evidence="1" type="primary">ORF223166</name>
</gene>
<name>A0A0B7C6L2_9EUPU</name>
<sequence length="91" mass="10526">IVPMHLRPHRSVYNHQATSAIRNTPHSVPRISSSTCLLKMLDRFKINYCVLNQRWLLKHQRTPPFPSLDPQQQMLLMKAVCVLIATNTSHV</sequence>
<protein>
    <submittedName>
        <fullName evidence="1">Uncharacterized protein</fullName>
    </submittedName>
</protein>
<evidence type="ECO:0000313" key="1">
    <source>
        <dbReference type="EMBL" id="CEL00226.1"/>
    </source>
</evidence>
<organism evidence="1">
    <name type="scientific">Arion vulgaris</name>
    <dbReference type="NCBI Taxonomy" id="1028688"/>
    <lineage>
        <taxon>Eukaryota</taxon>
        <taxon>Metazoa</taxon>
        <taxon>Spiralia</taxon>
        <taxon>Lophotrochozoa</taxon>
        <taxon>Mollusca</taxon>
        <taxon>Gastropoda</taxon>
        <taxon>Heterobranchia</taxon>
        <taxon>Euthyneura</taxon>
        <taxon>Panpulmonata</taxon>
        <taxon>Eupulmonata</taxon>
        <taxon>Stylommatophora</taxon>
        <taxon>Helicina</taxon>
        <taxon>Arionoidea</taxon>
        <taxon>Arionidae</taxon>
        <taxon>Arion</taxon>
    </lineage>
</organism>
<dbReference type="AlphaFoldDB" id="A0A0B7C6L2"/>
<dbReference type="EMBL" id="HACG01053355">
    <property type="protein sequence ID" value="CEL00226.1"/>
    <property type="molecule type" value="Transcribed_RNA"/>
</dbReference>